<dbReference type="InterPro" id="IPR014729">
    <property type="entry name" value="Rossmann-like_a/b/a_fold"/>
</dbReference>
<keyword evidence="5 9" id="KW-0648">Protein biosynthesis</keyword>
<dbReference type="Pfam" id="PF10458">
    <property type="entry name" value="Val_tRNA-synt_C"/>
    <property type="match status" value="1"/>
</dbReference>
<dbReference type="Gene3D" id="3.40.50.620">
    <property type="entry name" value="HUPs"/>
    <property type="match status" value="2"/>
</dbReference>
<dbReference type="EC" id="6.1.1.9" evidence="9"/>
<dbReference type="PANTHER" id="PTHR11946">
    <property type="entry name" value="VALYL-TRNA SYNTHETASES"/>
    <property type="match status" value="1"/>
</dbReference>
<comment type="function">
    <text evidence="9">Catalyzes the attachment of valine to tRNA(Val). As ValRS can inadvertently accommodate and process structurally similar amino acids such as threonine, to avoid such errors, it has a 'posttransfer' editing activity that hydrolyzes mischarged Thr-tRNA(Val) in a tRNA-dependent manner.</text>
</comment>
<dbReference type="InterPro" id="IPR010978">
    <property type="entry name" value="tRNA-bd_arm"/>
</dbReference>
<dbReference type="Gene3D" id="1.10.730.10">
    <property type="entry name" value="Isoleucyl-tRNA Synthetase, Domain 1"/>
    <property type="match status" value="1"/>
</dbReference>
<comment type="caution">
    <text evidence="13">The sequence shown here is derived from an EMBL/GenBank/DDBJ whole genome shotgun (WGS) entry which is preliminary data.</text>
</comment>
<dbReference type="GO" id="GO:0004832">
    <property type="term" value="F:valine-tRNA ligase activity"/>
    <property type="evidence" value="ECO:0007669"/>
    <property type="project" value="UniProtKB-EC"/>
</dbReference>
<dbReference type="InterPro" id="IPR002300">
    <property type="entry name" value="aa-tRNA-synth_Ia"/>
</dbReference>
<dbReference type="PRINTS" id="PR00986">
    <property type="entry name" value="TRNASYNTHVAL"/>
</dbReference>
<protein>
    <recommendedName>
        <fullName evidence="9">Valine--tRNA ligase</fullName>
        <ecNumber evidence="9">6.1.1.9</ecNumber>
    </recommendedName>
    <alternativeName>
        <fullName evidence="9">Valyl-tRNA synthetase</fullName>
        <shortName evidence="9">ValRS</shortName>
    </alternativeName>
</protein>
<evidence type="ECO:0000256" key="5">
    <source>
        <dbReference type="ARBA" id="ARBA00022917"/>
    </source>
</evidence>
<dbReference type="InterPro" id="IPR009080">
    <property type="entry name" value="tRNAsynth_Ia_anticodon-bd"/>
</dbReference>
<feature type="domain" description="Methionyl/Valyl/Leucyl/Isoleucyl-tRNA synthetase anticodon-binding" evidence="11">
    <location>
        <begin position="672"/>
        <end position="828"/>
    </location>
</feature>
<dbReference type="SUPFAM" id="SSF50677">
    <property type="entry name" value="ValRS/IleRS/LeuRS editing domain"/>
    <property type="match status" value="1"/>
</dbReference>
<keyword evidence="1 9" id="KW-0963">Cytoplasm</keyword>
<feature type="short sequence motif" description="'HIGH' region" evidence="9">
    <location>
        <begin position="46"/>
        <end position="56"/>
    </location>
</feature>
<dbReference type="Gene3D" id="3.90.740.10">
    <property type="entry name" value="Valyl/Leucyl/Isoleucyl-tRNA synthetase, editing domain"/>
    <property type="match status" value="2"/>
</dbReference>
<name>A0ABT9G462_LEPDI</name>
<dbReference type="SUPFAM" id="SSF46589">
    <property type="entry name" value="tRNA-binding arm"/>
    <property type="match status" value="1"/>
</dbReference>
<dbReference type="Gene3D" id="1.10.287.380">
    <property type="entry name" value="Valyl-tRNA synthetase, C-terminal domain"/>
    <property type="match status" value="1"/>
</dbReference>
<comment type="similarity">
    <text evidence="9">Belongs to the class-I aminoacyl-tRNA synthetase family. ValS type 1 subfamily.</text>
</comment>
<evidence type="ECO:0000256" key="7">
    <source>
        <dbReference type="ARBA" id="ARBA00023146"/>
    </source>
</evidence>
<dbReference type="InterPro" id="IPR001412">
    <property type="entry name" value="aa-tRNA-synth_I_CS"/>
</dbReference>
<proteinExistence type="inferred from homology"/>
<dbReference type="InterPro" id="IPR037118">
    <property type="entry name" value="Val-tRNA_synth_C_sf"/>
</dbReference>
<dbReference type="InterPro" id="IPR013155">
    <property type="entry name" value="M/V/L/I-tRNA-synth_anticd-bd"/>
</dbReference>
<reference evidence="13 14" key="1">
    <citation type="submission" date="2023-08" db="EMBL/GenBank/DDBJ databases">
        <authorList>
            <person name="Roldan D.M."/>
            <person name="Menes R.J."/>
        </authorList>
    </citation>
    <scope>NUCLEOTIDE SEQUENCE [LARGE SCALE GENOMIC DNA]</scope>
    <source>
        <strain evidence="13 14">CCM 2812</strain>
    </source>
</reference>
<evidence type="ECO:0000313" key="14">
    <source>
        <dbReference type="Proteomes" id="UP001235760"/>
    </source>
</evidence>
<comment type="catalytic activity">
    <reaction evidence="8 9">
        <text>tRNA(Val) + L-valine + ATP = L-valyl-tRNA(Val) + AMP + diphosphate</text>
        <dbReference type="Rhea" id="RHEA:10704"/>
        <dbReference type="Rhea" id="RHEA-COMP:9672"/>
        <dbReference type="Rhea" id="RHEA-COMP:9708"/>
        <dbReference type="ChEBI" id="CHEBI:30616"/>
        <dbReference type="ChEBI" id="CHEBI:33019"/>
        <dbReference type="ChEBI" id="CHEBI:57762"/>
        <dbReference type="ChEBI" id="CHEBI:78442"/>
        <dbReference type="ChEBI" id="CHEBI:78537"/>
        <dbReference type="ChEBI" id="CHEBI:456215"/>
        <dbReference type="EC" id="6.1.1.9"/>
    </reaction>
</comment>
<dbReference type="NCBIfam" id="NF004349">
    <property type="entry name" value="PRK05729.1"/>
    <property type="match status" value="1"/>
</dbReference>
<dbReference type="CDD" id="cd00817">
    <property type="entry name" value="ValRS_core"/>
    <property type="match status" value="1"/>
</dbReference>
<comment type="domain">
    <text evidence="9">The C-terminal coiled-coil domain is crucial for aminoacylation activity.</text>
</comment>
<comment type="subunit">
    <text evidence="9">Monomer.</text>
</comment>
<evidence type="ECO:0000256" key="4">
    <source>
        <dbReference type="ARBA" id="ARBA00022840"/>
    </source>
</evidence>
<feature type="binding site" evidence="9">
    <location>
        <position position="542"/>
    </location>
    <ligand>
        <name>ATP</name>
        <dbReference type="ChEBI" id="CHEBI:30616"/>
    </ligand>
</feature>
<dbReference type="SUPFAM" id="SSF52374">
    <property type="entry name" value="Nucleotidylyl transferase"/>
    <property type="match status" value="1"/>
</dbReference>
<comment type="domain">
    <text evidence="9">ValRS has two distinct active sites: one for aminoacylation and one for editing. The misactivated threonine is translocated from the active site to the editing site.</text>
</comment>
<dbReference type="InterPro" id="IPR033705">
    <property type="entry name" value="Anticodon_Ia_Val"/>
</dbReference>
<dbReference type="EMBL" id="JAUZEE010000005">
    <property type="protein sequence ID" value="MDP4301270.1"/>
    <property type="molecule type" value="Genomic_DNA"/>
</dbReference>
<keyword evidence="3 9" id="KW-0547">Nucleotide-binding</keyword>
<keyword evidence="7 9" id="KW-0030">Aminoacyl-tRNA synthetase</keyword>
<evidence type="ECO:0000256" key="3">
    <source>
        <dbReference type="ARBA" id="ARBA00022741"/>
    </source>
</evidence>
<keyword evidence="14" id="KW-1185">Reference proteome</keyword>
<evidence type="ECO:0000259" key="12">
    <source>
        <dbReference type="Pfam" id="PF10458"/>
    </source>
</evidence>
<comment type="subcellular location">
    <subcellularLocation>
        <location evidence="9">Cytoplasm</location>
    </subcellularLocation>
</comment>
<feature type="domain" description="Valyl-tRNA synthetase tRNA-binding arm" evidence="12">
    <location>
        <begin position="888"/>
        <end position="953"/>
    </location>
</feature>
<dbReference type="Pfam" id="PF00133">
    <property type="entry name" value="tRNA-synt_1"/>
    <property type="match status" value="1"/>
</dbReference>
<evidence type="ECO:0000256" key="6">
    <source>
        <dbReference type="ARBA" id="ARBA00023054"/>
    </source>
</evidence>
<organism evidence="13 14">
    <name type="scientific">Leptothrix discophora</name>
    <dbReference type="NCBI Taxonomy" id="89"/>
    <lineage>
        <taxon>Bacteria</taxon>
        <taxon>Pseudomonadati</taxon>
        <taxon>Pseudomonadota</taxon>
        <taxon>Betaproteobacteria</taxon>
        <taxon>Burkholderiales</taxon>
        <taxon>Sphaerotilaceae</taxon>
        <taxon>Leptothrix</taxon>
    </lineage>
</organism>
<evidence type="ECO:0000259" key="11">
    <source>
        <dbReference type="Pfam" id="PF08264"/>
    </source>
</evidence>
<gene>
    <name evidence="9" type="primary">valS</name>
    <name evidence="13" type="ORF">Q8X39_11535</name>
</gene>
<sequence>MSDALTKSFEPAPIEAKWGPAWEASGAYVPTLDASRPSFSIQLPPPNVTGTLHMGHAFNQTIMDALTRYHRMRGHNTLWVPGTDHAGIATQIVVERQLQGQGISRHDLGRKNFVARVWEWKEQSGSTITRQMRRMGDSVSWAHEYFTMDEKLSKVVTETFVRLHEEGLIYRGKRLVSWDPILKSAVSDLEVESEEEDGSLWHIRYPVDGSDASLVVATTRPETMLGDTAVMVHPEDERYAHLIGRSVRLPITGRLVPVIADDYVDRAFGTGVVKVTPAHDTNDYQVGLRHGLPMITIFTLDAKVVDTLDEIPAAYRGLDRFVARKQIVAQLEADGLLVEVRKHKLMVPRCARTGQIIEPMLTDQWFVAMSKPGHNGQSIAQEAIEAVASGDVRFVPENWVNTYNQWMKNIQDWCISRQLWWGHQIPAWYGSGGELFVARSEAEARAKADAAGYVGELVRDEDVLDTWYSSALVPFSTLGWPEQTIEQDLFLPSSVLVTGYDIIFFWVARMIMMTKHFTGRVPFRDVYIHGLVLDAQGKKMSKSEGNVLDPVDLIDGIALPELLDKRTQGLRKPETAPKVRKATEKEFPDGIPAYGADALRFTFAAMASLGRSVNFDSKRCEGYRNFCNKLWNATRFVLMNTEGEDCGLMPHTKAECAVGGAAHGYMRFSAADRWISSEIQRVEQAVEQGYADYRLDNVANAIYQFVWDEYCDWYLEIAKVQLAEAKAAGDEASARATRRTLIRVLETILRLLHPITPFITAELWEVVAPVAGRKAPGSTDGIVTAAYPKAEPDRIDAAADAWVAQLKSLVGACRALRGEMGLSPAERVPLMTLGDAAFIDVAAPVLKALAKVSEVQRFDDEAAYAAATQMAPVLVQGEVRLALKVEIDVAAERERLGKEIARLSGEIAKAEAKLGNESFVARAPAAVVAQERQRMADFGATLVKLRDQLTRLA</sequence>
<dbReference type="PROSITE" id="PS00178">
    <property type="entry name" value="AA_TRNA_LIGASE_I"/>
    <property type="match status" value="1"/>
</dbReference>
<dbReference type="NCBIfam" id="TIGR00422">
    <property type="entry name" value="valS"/>
    <property type="match status" value="1"/>
</dbReference>
<accession>A0ABT9G462</accession>
<dbReference type="InterPro" id="IPR002303">
    <property type="entry name" value="Valyl-tRNA_ligase"/>
</dbReference>
<evidence type="ECO:0000256" key="2">
    <source>
        <dbReference type="ARBA" id="ARBA00022598"/>
    </source>
</evidence>
<dbReference type="SUPFAM" id="SSF47323">
    <property type="entry name" value="Anticodon-binding domain of a subclass of class I aminoacyl-tRNA synthetases"/>
    <property type="match status" value="1"/>
</dbReference>
<evidence type="ECO:0000313" key="13">
    <source>
        <dbReference type="EMBL" id="MDP4301270.1"/>
    </source>
</evidence>
<dbReference type="RefSeq" id="WP_305749816.1">
    <property type="nucleotide sequence ID" value="NZ_JAUZEE010000005.1"/>
</dbReference>
<feature type="short sequence motif" description="'KMSKS' region" evidence="9">
    <location>
        <begin position="539"/>
        <end position="543"/>
    </location>
</feature>
<keyword evidence="2 9" id="KW-0436">Ligase</keyword>
<dbReference type="InterPro" id="IPR019499">
    <property type="entry name" value="Val-tRNA_synth_tRNA-bd"/>
</dbReference>
<dbReference type="InterPro" id="IPR009008">
    <property type="entry name" value="Val/Leu/Ile-tRNA-synth_edit"/>
</dbReference>
<evidence type="ECO:0000256" key="8">
    <source>
        <dbReference type="ARBA" id="ARBA00047552"/>
    </source>
</evidence>
<dbReference type="Pfam" id="PF08264">
    <property type="entry name" value="Anticodon_1"/>
    <property type="match status" value="1"/>
</dbReference>
<dbReference type="Proteomes" id="UP001235760">
    <property type="component" value="Unassembled WGS sequence"/>
</dbReference>
<dbReference type="CDD" id="cd07962">
    <property type="entry name" value="Anticodon_Ia_Val"/>
    <property type="match status" value="1"/>
</dbReference>
<dbReference type="PANTHER" id="PTHR11946:SF93">
    <property type="entry name" value="VALINE--TRNA LIGASE, CHLOROPLASTIC_MITOCHONDRIAL 2"/>
    <property type="match status" value="1"/>
</dbReference>
<feature type="domain" description="Aminoacyl-tRNA synthetase class Ia" evidence="10">
    <location>
        <begin position="21"/>
        <end position="616"/>
    </location>
</feature>
<keyword evidence="4 9" id="KW-0067">ATP-binding</keyword>
<keyword evidence="6 9" id="KW-0175">Coiled coil</keyword>
<evidence type="ECO:0000256" key="1">
    <source>
        <dbReference type="ARBA" id="ARBA00022490"/>
    </source>
</evidence>
<dbReference type="HAMAP" id="MF_02004">
    <property type="entry name" value="Val_tRNA_synth_type1"/>
    <property type="match status" value="1"/>
</dbReference>
<evidence type="ECO:0000259" key="10">
    <source>
        <dbReference type="Pfam" id="PF00133"/>
    </source>
</evidence>
<evidence type="ECO:0000256" key="9">
    <source>
        <dbReference type="HAMAP-Rule" id="MF_02004"/>
    </source>
</evidence>